<keyword evidence="14" id="KW-1185">Reference proteome</keyword>
<evidence type="ECO:0000313" key="13">
    <source>
        <dbReference type="EMBL" id="GJD47677.1"/>
    </source>
</evidence>
<evidence type="ECO:0000256" key="7">
    <source>
        <dbReference type="ARBA" id="ARBA00023157"/>
    </source>
</evidence>
<dbReference type="Gene3D" id="3.30.390.30">
    <property type="match status" value="1"/>
</dbReference>
<dbReference type="InterPro" id="IPR006258">
    <property type="entry name" value="Lipoamide_DH"/>
</dbReference>
<dbReference type="PIRSF" id="PIRSF000350">
    <property type="entry name" value="Mercury_reductase_MerA"/>
    <property type="match status" value="1"/>
</dbReference>
<dbReference type="SUPFAM" id="SSF51905">
    <property type="entry name" value="FAD/NAD(P)-binding domain"/>
    <property type="match status" value="1"/>
</dbReference>
<accession>A0ABQ4QSV4</accession>
<dbReference type="InterPro" id="IPR012999">
    <property type="entry name" value="Pyr_OxRdtase_I_AS"/>
</dbReference>
<protein>
    <recommendedName>
        <fullName evidence="2 10">Dihydrolipoyl dehydrogenase</fullName>
        <ecNumber evidence="2 10">1.8.1.4</ecNumber>
    </recommendedName>
</protein>
<evidence type="ECO:0000256" key="6">
    <source>
        <dbReference type="ARBA" id="ARBA00023027"/>
    </source>
</evidence>
<dbReference type="Proteomes" id="UP001055167">
    <property type="component" value="Unassembled WGS sequence"/>
</dbReference>
<evidence type="ECO:0000259" key="12">
    <source>
        <dbReference type="Pfam" id="PF07992"/>
    </source>
</evidence>
<comment type="catalytic activity">
    <reaction evidence="9 10">
        <text>N(6)-[(R)-dihydrolipoyl]-L-lysyl-[protein] + NAD(+) = N(6)-[(R)-lipoyl]-L-lysyl-[protein] + NADH + H(+)</text>
        <dbReference type="Rhea" id="RHEA:15045"/>
        <dbReference type="Rhea" id="RHEA-COMP:10474"/>
        <dbReference type="Rhea" id="RHEA-COMP:10475"/>
        <dbReference type="ChEBI" id="CHEBI:15378"/>
        <dbReference type="ChEBI" id="CHEBI:57540"/>
        <dbReference type="ChEBI" id="CHEBI:57945"/>
        <dbReference type="ChEBI" id="CHEBI:83099"/>
        <dbReference type="ChEBI" id="CHEBI:83100"/>
        <dbReference type="EC" id="1.8.1.4"/>
    </reaction>
</comment>
<dbReference type="Pfam" id="PF02852">
    <property type="entry name" value="Pyr_redox_dim"/>
    <property type="match status" value="1"/>
</dbReference>
<keyword evidence="3 10" id="KW-0285">Flavoprotein</keyword>
<dbReference type="InterPro" id="IPR004099">
    <property type="entry name" value="Pyr_nucl-diS_OxRdtase_dimer"/>
</dbReference>
<sequence>MSYDLVVIGTGPGGYVCALRAAQLGLKTAVVEKRPAHGGTCLNVGCIPSKALLHASEAFEEATRHFPDLGITVGEPQLDLARMMAFKQEGVDGNTKGVAFLLKKNGIETFQGTGRLAGAGRVEVTSDDGGNRMLETRNVVIATGSDVANLPGVTIDEEVVVSSTGALELARVPGKLLIIGAGVIGLELGSVWRRLGAEVTVVEYLDRILPGMDGEVGKQFQRILQKQGIAFRLSSKVTGVARTEAGATVTVEPAAGGEAETLEADVVLVAIGRVPYTAGLGLEKVGVDVDNKGRIETDDRYATNVTGIYAIGDVIAGPMLAHKAEDEGVAVAEILAGKAGHVNYGVIPNVVYTTPEVASVGKSEEELRKDGIAYNVGRFPFTANGRAKVNHTTDGFVKVLADAATDRVLGVHIVGPDAGNLIMEVAVAMEFGASSEDIGRTCHAHPTLTEAVKEAALAVEKRALHI</sequence>
<dbReference type="InterPro" id="IPR036188">
    <property type="entry name" value="FAD/NAD-bd_sf"/>
</dbReference>
<dbReference type="InterPro" id="IPR016156">
    <property type="entry name" value="FAD/NAD-linked_Rdtase_dimer_sf"/>
</dbReference>
<dbReference type="PANTHER" id="PTHR22912:SF151">
    <property type="entry name" value="DIHYDROLIPOYL DEHYDROGENASE, MITOCHONDRIAL"/>
    <property type="match status" value="1"/>
</dbReference>
<dbReference type="RefSeq" id="WP_128564843.1">
    <property type="nucleotide sequence ID" value="NZ_BPQH01000001.1"/>
</dbReference>
<keyword evidence="5 10" id="KW-0560">Oxidoreductase</keyword>
<comment type="miscellaneous">
    <text evidence="10">The active site is a redox-active disulfide bond.</text>
</comment>
<gene>
    <name evidence="13" type="primary">lpd3</name>
    <name evidence="13" type="ORF">OPKNFCMD_0386</name>
</gene>
<keyword evidence="8 10" id="KW-0676">Redox-active center</keyword>
<evidence type="ECO:0000259" key="11">
    <source>
        <dbReference type="Pfam" id="PF02852"/>
    </source>
</evidence>
<dbReference type="EC" id="1.8.1.4" evidence="2 10"/>
<evidence type="ECO:0000256" key="1">
    <source>
        <dbReference type="ARBA" id="ARBA00007532"/>
    </source>
</evidence>
<dbReference type="SUPFAM" id="SSF55424">
    <property type="entry name" value="FAD/NAD-linked reductases, dimerisation (C-terminal) domain"/>
    <property type="match status" value="1"/>
</dbReference>
<keyword evidence="6 10" id="KW-0520">NAD</keyword>
<evidence type="ECO:0000256" key="9">
    <source>
        <dbReference type="ARBA" id="ARBA00049187"/>
    </source>
</evidence>
<dbReference type="Pfam" id="PF07992">
    <property type="entry name" value="Pyr_redox_2"/>
    <property type="match status" value="1"/>
</dbReference>
<dbReference type="InterPro" id="IPR001100">
    <property type="entry name" value="Pyr_nuc-diS_OxRdtase"/>
</dbReference>
<evidence type="ECO:0000256" key="5">
    <source>
        <dbReference type="ARBA" id="ARBA00023002"/>
    </source>
</evidence>
<dbReference type="PANTHER" id="PTHR22912">
    <property type="entry name" value="DISULFIDE OXIDOREDUCTASE"/>
    <property type="match status" value="1"/>
</dbReference>
<comment type="caution">
    <text evidence="13">The sequence shown here is derived from an EMBL/GenBank/DDBJ whole genome shotgun (WGS) entry which is preliminary data.</text>
</comment>
<feature type="domain" description="Pyridine nucleotide-disulphide oxidoreductase dimerisation" evidence="11">
    <location>
        <begin position="347"/>
        <end position="456"/>
    </location>
</feature>
<keyword evidence="4 10" id="KW-0274">FAD</keyword>
<evidence type="ECO:0000256" key="8">
    <source>
        <dbReference type="ARBA" id="ARBA00023284"/>
    </source>
</evidence>
<evidence type="ECO:0000256" key="10">
    <source>
        <dbReference type="RuleBase" id="RU003692"/>
    </source>
</evidence>
<dbReference type="EMBL" id="BPQH01000001">
    <property type="protein sequence ID" value="GJD47677.1"/>
    <property type="molecule type" value="Genomic_DNA"/>
</dbReference>
<dbReference type="InterPro" id="IPR023753">
    <property type="entry name" value="FAD/NAD-binding_dom"/>
</dbReference>
<evidence type="ECO:0000256" key="4">
    <source>
        <dbReference type="ARBA" id="ARBA00022827"/>
    </source>
</evidence>
<dbReference type="PRINTS" id="PR00411">
    <property type="entry name" value="PNDRDTASEI"/>
</dbReference>
<feature type="domain" description="FAD/NAD(P)-binding" evidence="12">
    <location>
        <begin position="3"/>
        <end position="328"/>
    </location>
</feature>
<name>A0ABQ4QSV4_9HYPH</name>
<evidence type="ECO:0000313" key="14">
    <source>
        <dbReference type="Proteomes" id="UP001055167"/>
    </source>
</evidence>
<evidence type="ECO:0000256" key="3">
    <source>
        <dbReference type="ARBA" id="ARBA00022630"/>
    </source>
</evidence>
<dbReference type="PROSITE" id="PS00076">
    <property type="entry name" value="PYRIDINE_REDOX_1"/>
    <property type="match status" value="1"/>
</dbReference>
<evidence type="ECO:0000256" key="2">
    <source>
        <dbReference type="ARBA" id="ARBA00012608"/>
    </source>
</evidence>
<dbReference type="PRINTS" id="PR00368">
    <property type="entry name" value="FADPNR"/>
</dbReference>
<dbReference type="Gene3D" id="3.50.50.60">
    <property type="entry name" value="FAD/NAD(P)-binding domain"/>
    <property type="match status" value="2"/>
</dbReference>
<keyword evidence="7" id="KW-1015">Disulfide bond</keyword>
<reference evidence="13" key="1">
    <citation type="journal article" date="2021" name="Front. Microbiol.">
        <title>Comprehensive Comparative Genomics and Phenotyping of Methylobacterium Species.</title>
        <authorList>
            <person name="Alessa O."/>
            <person name="Ogura Y."/>
            <person name="Fujitani Y."/>
            <person name="Takami H."/>
            <person name="Hayashi T."/>
            <person name="Sahin N."/>
            <person name="Tani A."/>
        </authorList>
    </citation>
    <scope>NUCLEOTIDE SEQUENCE</scope>
    <source>
        <strain evidence="13">KCTC 52305</strain>
    </source>
</reference>
<organism evidence="13 14">
    <name type="scientific">Methylobacterium crusticola</name>
    <dbReference type="NCBI Taxonomy" id="1697972"/>
    <lineage>
        <taxon>Bacteria</taxon>
        <taxon>Pseudomonadati</taxon>
        <taxon>Pseudomonadota</taxon>
        <taxon>Alphaproteobacteria</taxon>
        <taxon>Hyphomicrobiales</taxon>
        <taxon>Methylobacteriaceae</taxon>
        <taxon>Methylobacterium</taxon>
    </lineage>
</organism>
<reference evidence="13" key="2">
    <citation type="submission" date="2021-08" db="EMBL/GenBank/DDBJ databases">
        <authorList>
            <person name="Tani A."/>
            <person name="Ola A."/>
            <person name="Ogura Y."/>
            <person name="Katsura K."/>
            <person name="Hayashi T."/>
        </authorList>
    </citation>
    <scope>NUCLEOTIDE SEQUENCE</scope>
    <source>
        <strain evidence="13">KCTC 52305</strain>
    </source>
</reference>
<comment type="cofactor">
    <cofactor evidence="10">
        <name>FAD</name>
        <dbReference type="ChEBI" id="CHEBI:57692"/>
    </cofactor>
    <text evidence="10">Binds 1 FAD per subunit.</text>
</comment>
<dbReference type="NCBIfam" id="TIGR01350">
    <property type="entry name" value="lipoamide_DH"/>
    <property type="match status" value="1"/>
</dbReference>
<proteinExistence type="inferred from homology"/>
<comment type="similarity">
    <text evidence="1 10">Belongs to the class-I pyridine nucleotide-disulfide oxidoreductase family.</text>
</comment>
<dbReference type="InterPro" id="IPR050151">
    <property type="entry name" value="Class-I_Pyr_Nuc-Dis_Oxidored"/>
</dbReference>